<dbReference type="GO" id="GO:0012505">
    <property type="term" value="C:endomembrane system"/>
    <property type="evidence" value="ECO:0007669"/>
    <property type="project" value="UniProtKB-ARBA"/>
</dbReference>
<dbReference type="Gene3D" id="2.60.40.10">
    <property type="entry name" value="Immunoglobulins"/>
    <property type="match status" value="7"/>
</dbReference>
<reference evidence="14" key="1">
    <citation type="submission" date="2025-08" db="UniProtKB">
        <authorList>
            <consortium name="Ensembl"/>
        </authorList>
    </citation>
    <scope>IDENTIFICATION</scope>
</reference>
<dbReference type="SMART" id="SM00060">
    <property type="entry name" value="FN3"/>
    <property type="match status" value="7"/>
</dbReference>
<feature type="compositionally biased region" description="Gly residues" evidence="11">
    <location>
        <begin position="221"/>
        <end position="235"/>
    </location>
</feature>
<evidence type="ECO:0000256" key="2">
    <source>
        <dbReference type="ARBA" id="ARBA00022553"/>
    </source>
</evidence>
<feature type="domain" description="Fibronectin type-III" evidence="13">
    <location>
        <begin position="791"/>
        <end position="885"/>
    </location>
</feature>
<feature type="region of interest" description="Disordered" evidence="11">
    <location>
        <begin position="220"/>
        <end position="259"/>
    </location>
</feature>
<feature type="transmembrane region" description="Helical" evidence="12">
    <location>
        <begin position="1012"/>
        <end position="1035"/>
    </location>
</feature>
<reference evidence="14" key="2">
    <citation type="submission" date="2025-09" db="UniProtKB">
        <authorList>
            <consortium name="Ensembl"/>
        </authorList>
    </citation>
    <scope>IDENTIFICATION</scope>
</reference>
<evidence type="ECO:0000256" key="5">
    <source>
        <dbReference type="ARBA" id="ARBA00022989"/>
    </source>
</evidence>
<dbReference type="FunFam" id="2.60.40.10:FF:000396">
    <property type="entry name" value="Fibronectin type III domain containing 3B"/>
    <property type="match status" value="1"/>
</dbReference>
<evidence type="ECO:0000256" key="4">
    <source>
        <dbReference type="ARBA" id="ARBA00022737"/>
    </source>
</evidence>
<evidence type="ECO:0000256" key="9">
    <source>
        <dbReference type="ARBA" id="ARBA00077272"/>
    </source>
</evidence>
<evidence type="ECO:0000259" key="13">
    <source>
        <dbReference type="PROSITE" id="PS50853"/>
    </source>
</evidence>
<dbReference type="FunFam" id="2.60.40.10:FF:000180">
    <property type="entry name" value="Fibronectin type III domain containing 3A"/>
    <property type="match status" value="1"/>
</dbReference>
<feature type="domain" description="Fibronectin type-III" evidence="13">
    <location>
        <begin position="889"/>
        <end position="986"/>
    </location>
</feature>
<dbReference type="FunFam" id="2.60.40.10:FF:000309">
    <property type="entry name" value="Fibronectin type III domain containing 3B"/>
    <property type="match status" value="1"/>
</dbReference>
<keyword evidence="6 12" id="KW-0472">Membrane</keyword>
<accession>A0A8D2LDB6</accession>
<evidence type="ECO:0000256" key="11">
    <source>
        <dbReference type="SAM" id="MobiDB-lite"/>
    </source>
</evidence>
<dbReference type="Ensembl" id="ENSVKKT00000020916.1">
    <property type="protein sequence ID" value="ENSVKKP00000020411.1"/>
    <property type="gene ID" value="ENSVKKG00000012394.1"/>
</dbReference>
<keyword evidence="15" id="KW-1185">Reference proteome</keyword>
<feature type="domain" description="Fibronectin type-III" evidence="13">
    <location>
        <begin position="455"/>
        <end position="548"/>
    </location>
</feature>
<dbReference type="FunFam" id="2.60.40.10:FF:000175">
    <property type="entry name" value="Fibronectin type III domain containing 3A"/>
    <property type="match status" value="1"/>
</dbReference>
<keyword evidence="4" id="KW-0677">Repeat</keyword>
<dbReference type="InterPro" id="IPR003961">
    <property type="entry name" value="FN3_dom"/>
</dbReference>
<feature type="domain" description="Fibronectin type-III" evidence="13">
    <location>
        <begin position="552"/>
        <end position="647"/>
    </location>
</feature>
<evidence type="ECO:0000256" key="8">
    <source>
        <dbReference type="ARBA" id="ARBA00069655"/>
    </source>
</evidence>
<dbReference type="CDD" id="cd00063">
    <property type="entry name" value="FN3"/>
    <property type="match status" value="7"/>
</dbReference>
<dbReference type="InterPro" id="IPR013783">
    <property type="entry name" value="Ig-like_fold"/>
</dbReference>
<evidence type="ECO:0000256" key="3">
    <source>
        <dbReference type="ARBA" id="ARBA00022692"/>
    </source>
</evidence>
<evidence type="ECO:0000313" key="14">
    <source>
        <dbReference type="Ensembl" id="ENSVKKP00000020411.1"/>
    </source>
</evidence>
<keyword evidence="2" id="KW-0597">Phosphoprotein</keyword>
<comment type="subcellular location">
    <subcellularLocation>
        <location evidence="1">Membrane</location>
        <topology evidence="1">Single-pass membrane protein</topology>
    </subcellularLocation>
</comment>
<dbReference type="Proteomes" id="UP000694545">
    <property type="component" value="Unplaced"/>
</dbReference>
<evidence type="ECO:0000256" key="6">
    <source>
        <dbReference type="ARBA" id="ARBA00023136"/>
    </source>
</evidence>
<evidence type="ECO:0000256" key="1">
    <source>
        <dbReference type="ARBA" id="ARBA00004167"/>
    </source>
</evidence>
<evidence type="ECO:0000256" key="12">
    <source>
        <dbReference type="SAM" id="Phobius"/>
    </source>
</evidence>
<evidence type="ECO:0000256" key="10">
    <source>
        <dbReference type="ARBA" id="ARBA00081717"/>
    </source>
</evidence>
<dbReference type="PRINTS" id="PR00014">
    <property type="entry name" value="FNTYPEIII"/>
</dbReference>
<dbReference type="PANTHER" id="PTHR24099:SF19">
    <property type="entry name" value="FIBRONECTIN TYPE III DOMAIN-CONTAINING PROTEIN 3B"/>
    <property type="match status" value="1"/>
</dbReference>
<keyword evidence="5 12" id="KW-1133">Transmembrane helix</keyword>
<dbReference type="InterPro" id="IPR050617">
    <property type="entry name" value="E3_ligase_FN3/SPRY"/>
</dbReference>
<dbReference type="Pfam" id="PF00041">
    <property type="entry name" value="fn3"/>
    <property type="match status" value="6"/>
</dbReference>
<dbReference type="AlphaFoldDB" id="A0A8D2LDB6"/>
<feature type="domain" description="Fibronectin type-III" evidence="13">
    <location>
        <begin position="254"/>
        <end position="355"/>
    </location>
</feature>
<protein>
    <recommendedName>
        <fullName evidence="8">Fibronectin type III domain-containing protein 3B</fullName>
    </recommendedName>
    <alternativeName>
        <fullName evidence="10">Factor for adipocyte differentiation 104</fullName>
    </alternativeName>
    <alternativeName>
        <fullName evidence="9">HCV NS5A-binding protein 37</fullName>
    </alternativeName>
</protein>
<feature type="region of interest" description="Disordered" evidence="11">
    <location>
        <begin position="179"/>
        <end position="198"/>
    </location>
</feature>
<dbReference type="SUPFAM" id="SSF49265">
    <property type="entry name" value="Fibronectin type III"/>
    <property type="match status" value="5"/>
</dbReference>
<keyword evidence="3 12" id="KW-0812">Transmembrane</keyword>
<evidence type="ECO:0000256" key="7">
    <source>
        <dbReference type="ARBA" id="ARBA00038207"/>
    </source>
</evidence>
<dbReference type="PANTHER" id="PTHR24099">
    <property type="entry name" value="E3 UBIQUITIN-PROTEIN LIGASE TRIM36-RELATED"/>
    <property type="match status" value="1"/>
</dbReference>
<evidence type="ECO:0000313" key="15">
    <source>
        <dbReference type="Proteomes" id="UP000694545"/>
    </source>
</evidence>
<dbReference type="GO" id="GO:0005737">
    <property type="term" value="C:cytoplasm"/>
    <property type="evidence" value="ECO:0007669"/>
    <property type="project" value="UniProtKB-ARBA"/>
</dbReference>
<proteinExistence type="inferred from homology"/>
<dbReference type="FunFam" id="2.60.40.10:FF:000185">
    <property type="entry name" value="Fibronectin type III domain containing 3A"/>
    <property type="match status" value="1"/>
</dbReference>
<name>A0A8D2LDB6_VARKO</name>
<sequence length="1037" mass="115036">VCQFIPKLDTSDCLGSGNSPTTFIFVSMSLFWQVIFVQVNPGETFTIRGEDGTLQCIQGPAEVPMMSPNGSIPPIHVPPGYISQVIEDNTGVRRVVVTPQSPECYPPSYPSAISPTHHLPPYLTHHPHFIHNSHTAFYPPVTGPGDMPPQFFPQHHLSPYGEQGKLHSAYQYNKPQHKKIKDRQIDRQNRLNSPPSSIYKTHLVNCTTVYNGTVKTHNGAANGGANSGGLGGGGVPALKKTERRSRSSPKSNEPDLHGKVTNIQARTVLFTWSPPNGLLSGDRQSNGLPYTCTYEVALSDKGRDGKYKMIYSGEELEYKLKDLRPATEYHVRVYAVYNSVKGSCSEPVSFTTHSCAPECPFPPKPSHRTKNSLTLQWKAPIDNGSKITSYLLEWDEGKRSNVFRECYFGSQKHYKVTKLCPAAAYTFRLAAQNEIGISGFSEEVVCYTAGNIPQTPSAPRLVRAGVTWVTLQWNRAEGCTPEEVITYTLEIQEEDNDSVFHPKYTGEDRTCTVKNLKRSTQYKFRLIASNVEGKSSPSDVLVCTTSPDRPGAPSRPVVKGPITSHGFSVKWEPPQDNGGSEILNYLLEISEGSSEANQWEVAYRGSATECMCTYLKPGTLYKLRACCISTGGHSQCSESLLVHTLSVAPGQCQPPRVVGKPKHKEVQLQWDAPPVSESSCHISAYSVEMTGPEEAVSEVYHGPDLECTVSNLLPGTTYHFRVRALNDGGVSELIQTWNMFHAPNSRNCAQMMKDVSLHSGIPTPRIRIQAVNEIGAGPFSHFIKAKTRPLPPLPPRLECTAAGPQSLKLKWGESSSKQHASDDMVYILQLEDRNKRFIPIYRGPSHTYKVQRLMEFTCYTFRIQAVNDAGEGPLSEVFTFSTTKSIPPVIKAPRVRQLEGNTCEIAWETVPPMKGDPVSYILQVLVGRESEYKQVYKGDETAFQISGLQTNTDYRFRVCACRRCLDTSQELNGPFSPSVAFMLQRSELMLTGEMGRIDDPKTKSMMPSDEQFAALLVLGFATISILFAFILQYLFMK</sequence>
<dbReference type="PROSITE" id="PS50853">
    <property type="entry name" value="FN3"/>
    <property type="match status" value="7"/>
</dbReference>
<feature type="domain" description="Fibronectin type-III" evidence="13">
    <location>
        <begin position="359"/>
        <end position="451"/>
    </location>
</feature>
<dbReference type="InterPro" id="IPR036116">
    <property type="entry name" value="FN3_sf"/>
</dbReference>
<comment type="similarity">
    <text evidence="7">Belongs to the FNDC3 family.</text>
</comment>
<organism evidence="14 15">
    <name type="scientific">Varanus komodoensis</name>
    <name type="common">Komodo dragon</name>
    <dbReference type="NCBI Taxonomy" id="61221"/>
    <lineage>
        <taxon>Eukaryota</taxon>
        <taxon>Metazoa</taxon>
        <taxon>Chordata</taxon>
        <taxon>Craniata</taxon>
        <taxon>Vertebrata</taxon>
        <taxon>Euteleostomi</taxon>
        <taxon>Lepidosauria</taxon>
        <taxon>Squamata</taxon>
        <taxon>Bifurcata</taxon>
        <taxon>Unidentata</taxon>
        <taxon>Episquamata</taxon>
        <taxon>Toxicofera</taxon>
        <taxon>Anguimorpha</taxon>
        <taxon>Paleoanguimorpha</taxon>
        <taxon>Varanoidea</taxon>
        <taxon>Varanidae</taxon>
        <taxon>Varanus</taxon>
    </lineage>
</organism>
<dbReference type="GO" id="GO:0016020">
    <property type="term" value="C:membrane"/>
    <property type="evidence" value="ECO:0007669"/>
    <property type="project" value="UniProtKB-SubCell"/>
</dbReference>
<feature type="domain" description="Fibronectin type-III" evidence="13">
    <location>
        <begin position="651"/>
        <end position="745"/>
    </location>
</feature>
<dbReference type="FunFam" id="2.60.40.10:FF:000210">
    <property type="entry name" value="Fibronectin type III domain containing 3A"/>
    <property type="match status" value="1"/>
</dbReference>